<comment type="caution">
    <text evidence="3">The sequence shown here is derived from an EMBL/GenBank/DDBJ whole genome shotgun (WGS) entry which is preliminary data.</text>
</comment>
<feature type="region of interest" description="Disordered" evidence="1">
    <location>
        <begin position="80"/>
        <end position="102"/>
    </location>
</feature>
<dbReference type="Gene3D" id="1.10.1000.11">
    <property type="entry name" value="Arf Nucleotide-binding Site Opener,domain 2"/>
    <property type="match status" value="1"/>
</dbReference>
<proteinExistence type="predicted"/>
<dbReference type="PANTHER" id="PTHR10663">
    <property type="entry name" value="GUANYL-NUCLEOTIDE EXCHANGE FACTOR"/>
    <property type="match status" value="1"/>
</dbReference>
<dbReference type="Pfam" id="PF01369">
    <property type="entry name" value="Sec7"/>
    <property type="match status" value="1"/>
</dbReference>
<keyword evidence="4" id="KW-1185">Reference proteome</keyword>
<gene>
    <name evidence="3" type="primary">CYTH2</name>
    <name evidence="3" type="ORF">AOXY_G33938</name>
</gene>
<dbReference type="InterPro" id="IPR000904">
    <property type="entry name" value="Sec7_dom"/>
</dbReference>
<protein>
    <submittedName>
        <fullName evidence="3">Cytohesin-4-like isoform X1</fullName>
    </submittedName>
</protein>
<dbReference type="InterPro" id="IPR023394">
    <property type="entry name" value="Sec7_C_sf"/>
</dbReference>
<dbReference type="SUPFAM" id="SSF48425">
    <property type="entry name" value="Sec7 domain"/>
    <property type="match status" value="1"/>
</dbReference>
<feature type="compositionally biased region" description="Polar residues" evidence="1">
    <location>
        <begin position="93"/>
        <end position="102"/>
    </location>
</feature>
<sequence length="102" mass="11969">MGLIHLLYCFLFNRRQFLWSFRLPGEAQKIDRMMETFASRYCDCNPNVFQSTDTCYILSFAIIMLNTSLHNPNVKDKPGLDRFDLHESRHQQRGTCPMTSST</sequence>
<evidence type="ECO:0000313" key="3">
    <source>
        <dbReference type="EMBL" id="KAK1150502.1"/>
    </source>
</evidence>
<reference evidence="3" key="1">
    <citation type="submission" date="2022-02" db="EMBL/GenBank/DDBJ databases">
        <title>Atlantic sturgeon de novo genome assembly.</title>
        <authorList>
            <person name="Stock M."/>
            <person name="Klopp C."/>
            <person name="Guiguen Y."/>
            <person name="Cabau C."/>
            <person name="Parinello H."/>
            <person name="Santidrian Yebra-Pimentel E."/>
            <person name="Kuhl H."/>
            <person name="Dirks R.P."/>
            <person name="Guessner J."/>
            <person name="Wuertz S."/>
            <person name="Du K."/>
            <person name="Schartl M."/>
        </authorList>
    </citation>
    <scope>NUCLEOTIDE SEQUENCE</scope>
    <source>
        <strain evidence="3">STURGEONOMICS-FGT-2020</strain>
        <tissue evidence="3">Whole blood</tissue>
    </source>
</reference>
<evidence type="ECO:0000256" key="1">
    <source>
        <dbReference type="SAM" id="MobiDB-lite"/>
    </source>
</evidence>
<organism evidence="3 4">
    <name type="scientific">Acipenser oxyrinchus oxyrinchus</name>
    <dbReference type="NCBI Taxonomy" id="40147"/>
    <lineage>
        <taxon>Eukaryota</taxon>
        <taxon>Metazoa</taxon>
        <taxon>Chordata</taxon>
        <taxon>Craniata</taxon>
        <taxon>Vertebrata</taxon>
        <taxon>Euteleostomi</taxon>
        <taxon>Actinopterygii</taxon>
        <taxon>Chondrostei</taxon>
        <taxon>Acipenseriformes</taxon>
        <taxon>Acipenseridae</taxon>
        <taxon>Acipenser</taxon>
    </lineage>
</organism>
<evidence type="ECO:0000259" key="2">
    <source>
        <dbReference type="PROSITE" id="PS50190"/>
    </source>
</evidence>
<accession>A0AAD8CI31</accession>
<dbReference type="EMBL" id="JAGXEW010000059">
    <property type="protein sequence ID" value="KAK1150502.1"/>
    <property type="molecule type" value="Genomic_DNA"/>
</dbReference>
<dbReference type="AlphaFoldDB" id="A0AAD8CI31"/>
<dbReference type="GO" id="GO:0005085">
    <property type="term" value="F:guanyl-nucleotide exchange factor activity"/>
    <property type="evidence" value="ECO:0007669"/>
    <property type="project" value="InterPro"/>
</dbReference>
<dbReference type="SMART" id="SM00222">
    <property type="entry name" value="Sec7"/>
    <property type="match status" value="1"/>
</dbReference>
<dbReference type="Proteomes" id="UP001230051">
    <property type="component" value="Unassembled WGS sequence"/>
</dbReference>
<dbReference type="GO" id="GO:0032012">
    <property type="term" value="P:regulation of ARF protein signal transduction"/>
    <property type="evidence" value="ECO:0007669"/>
    <property type="project" value="InterPro"/>
</dbReference>
<name>A0AAD8CI31_ACIOX</name>
<evidence type="ECO:0000313" key="4">
    <source>
        <dbReference type="Proteomes" id="UP001230051"/>
    </source>
</evidence>
<dbReference type="InterPro" id="IPR035999">
    <property type="entry name" value="Sec7_dom_sf"/>
</dbReference>
<dbReference type="FunFam" id="1.10.1000.11:FF:000002">
    <property type="entry name" value="Cytohesin 1"/>
    <property type="match status" value="1"/>
</dbReference>
<feature type="compositionally biased region" description="Basic and acidic residues" evidence="1">
    <location>
        <begin position="80"/>
        <end position="90"/>
    </location>
</feature>
<dbReference type="PANTHER" id="PTHR10663:SF315">
    <property type="entry name" value="CYTOHESIN 4-RELATED"/>
    <property type="match status" value="1"/>
</dbReference>
<dbReference type="PROSITE" id="PS50190">
    <property type="entry name" value="SEC7"/>
    <property type="match status" value="1"/>
</dbReference>
<feature type="domain" description="SEC7" evidence="2">
    <location>
        <begin position="15"/>
        <end position="94"/>
    </location>
</feature>